<reference evidence="8" key="1">
    <citation type="submission" date="2023-07" db="EMBL/GenBank/DDBJ databases">
        <title>draft genome sequence of fig (Ficus carica).</title>
        <authorList>
            <person name="Takahashi T."/>
            <person name="Nishimura K."/>
        </authorList>
    </citation>
    <scope>NUCLEOTIDE SEQUENCE</scope>
</reference>
<proteinExistence type="predicted"/>
<dbReference type="InterPro" id="IPR045064">
    <property type="entry name" value="Reticulon-like"/>
</dbReference>
<keyword evidence="5 6" id="KW-0472">Membrane</keyword>
<dbReference type="GO" id="GO:0005789">
    <property type="term" value="C:endoplasmic reticulum membrane"/>
    <property type="evidence" value="ECO:0007669"/>
    <property type="project" value="UniProtKB-SubCell"/>
</dbReference>
<dbReference type="EMBL" id="BTGU01000002">
    <property type="protein sequence ID" value="GMN29932.1"/>
    <property type="molecule type" value="Genomic_DNA"/>
</dbReference>
<evidence type="ECO:0000259" key="7">
    <source>
        <dbReference type="PROSITE" id="PS50845"/>
    </source>
</evidence>
<dbReference type="PANTHER" id="PTHR10994">
    <property type="entry name" value="RETICULON"/>
    <property type="match status" value="1"/>
</dbReference>
<feature type="transmembrane region" description="Helical" evidence="6">
    <location>
        <begin position="52"/>
        <end position="71"/>
    </location>
</feature>
<organism evidence="8 9">
    <name type="scientific">Ficus carica</name>
    <name type="common">Common fig</name>
    <dbReference type="NCBI Taxonomy" id="3494"/>
    <lineage>
        <taxon>Eukaryota</taxon>
        <taxon>Viridiplantae</taxon>
        <taxon>Streptophyta</taxon>
        <taxon>Embryophyta</taxon>
        <taxon>Tracheophyta</taxon>
        <taxon>Spermatophyta</taxon>
        <taxon>Magnoliopsida</taxon>
        <taxon>eudicotyledons</taxon>
        <taxon>Gunneridae</taxon>
        <taxon>Pentapetalae</taxon>
        <taxon>rosids</taxon>
        <taxon>fabids</taxon>
        <taxon>Rosales</taxon>
        <taxon>Moraceae</taxon>
        <taxon>Ficeae</taxon>
        <taxon>Ficus</taxon>
    </lineage>
</organism>
<keyword evidence="2 6" id="KW-0812">Transmembrane</keyword>
<evidence type="ECO:0000256" key="2">
    <source>
        <dbReference type="ARBA" id="ARBA00022692"/>
    </source>
</evidence>
<keyword evidence="4 6" id="KW-1133">Transmembrane helix</keyword>
<accession>A0AA87Z5Q5</accession>
<name>A0AA87Z5Q5_FICCA</name>
<protein>
    <recommendedName>
        <fullName evidence="6">Reticulon-like protein</fullName>
    </recommendedName>
</protein>
<sequence>MPSTTFQSQVPTSDLLRDIILWRNKKQSVVVLLVSTAAWVLLQVYQFNFLTVVSWLAVLTVVSLFLWGNLIRLLGKEPPNLSGLEITEETTIKVAMSLRIVMGMTIPPIYVKYEDKIRRCNEKVKKQWRTYYDMFDEKVMKKVKSKVPITTTTTQEREIKVE</sequence>
<gene>
    <name evidence="8" type="ORF">TIFTF001_002623</name>
</gene>
<dbReference type="PANTHER" id="PTHR10994:SF145">
    <property type="entry name" value="RETICULON-LIKE PROTEIN B13"/>
    <property type="match status" value="1"/>
</dbReference>
<evidence type="ECO:0000313" key="9">
    <source>
        <dbReference type="Proteomes" id="UP001187192"/>
    </source>
</evidence>
<evidence type="ECO:0000313" key="8">
    <source>
        <dbReference type="EMBL" id="GMN29932.1"/>
    </source>
</evidence>
<evidence type="ECO:0000256" key="3">
    <source>
        <dbReference type="ARBA" id="ARBA00022824"/>
    </source>
</evidence>
<evidence type="ECO:0000256" key="6">
    <source>
        <dbReference type="RuleBase" id="RU363132"/>
    </source>
</evidence>
<dbReference type="GO" id="GO:0009617">
    <property type="term" value="P:response to bacterium"/>
    <property type="evidence" value="ECO:0007669"/>
    <property type="project" value="InterPro"/>
</dbReference>
<feature type="domain" description="Reticulon" evidence="7">
    <location>
        <begin position="16"/>
        <end position="99"/>
    </location>
</feature>
<keyword evidence="9" id="KW-1185">Reference proteome</keyword>
<comment type="subcellular location">
    <subcellularLocation>
        <location evidence="1 6">Endoplasmic reticulum membrane</location>
        <topology evidence="1 6">Multi-pass membrane protein</topology>
    </subcellularLocation>
</comment>
<dbReference type="Proteomes" id="UP001187192">
    <property type="component" value="Unassembled WGS sequence"/>
</dbReference>
<dbReference type="Pfam" id="PF02453">
    <property type="entry name" value="Reticulon"/>
    <property type="match status" value="1"/>
</dbReference>
<keyword evidence="3 6" id="KW-0256">Endoplasmic reticulum</keyword>
<evidence type="ECO:0000256" key="1">
    <source>
        <dbReference type="ARBA" id="ARBA00004477"/>
    </source>
</evidence>
<feature type="transmembrane region" description="Helical" evidence="6">
    <location>
        <begin position="29"/>
        <end position="46"/>
    </location>
</feature>
<evidence type="ECO:0000256" key="5">
    <source>
        <dbReference type="ARBA" id="ARBA00023136"/>
    </source>
</evidence>
<dbReference type="InterPro" id="IPR003388">
    <property type="entry name" value="Reticulon"/>
</dbReference>
<dbReference type="AlphaFoldDB" id="A0AA87Z5Q5"/>
<comment type="caution">
    <text evidence="8">The sequence shown here is derived from an EMBL/GenBank/DDBJ whole genome shotgun (WGS) entry which is preliminary data.</text>
</comment>
<evidence type="ECO:0000256" key="4">
    <source>
        <dbReference type="ARBA" id="ARBA00022989"/>
    </source>
</evidence>
<dbReference type="PROSITE" id="PS50845">
    <property type="entry name" value="RETICULON"/>
    <property type="match status" value="1"/>
</dbReference>